<dbReference type="CDD" id="cd03221">
    <property type="entry name" value="ABCF_EF-3"/>
    <property type="match status" value="2"/>
</dbReference>
<keyword evidence="5 11" id="KW-0067">ATP-binding</keyword>
<evidence type="ECO:0000256" key="2">
    <source>
        <dbReference type="ARBA" id="ARBA00022553"/>
    </source>
</evidence>
<sequence>MPSDAKKREQQRKKEASKARQAGKKTQNNTKQDEKNNSITNGDCEQNGLSAEEALCKKLEADARLNAEARACTGSLAVHPKSRDIKIENFSITFHGCEMLQDALLELNCGRRYGLLGPNGCGKSTIMAVLGNREVPIPEHIDIFHLTREMPASDKSALQCVMEVDEERLRLEKLAEALVECQDDDSQEQLMDVYERLDDISADTAEARAAEILHGLGFNKEMQQQKTRDFSGGWRMRIALARALYVKPHLLLLDEPTNHLDLDACVWLEEYLKNYKRILVIISHSQDFLNGVCTNIIHVTKKRLKYYTGNYDAFVRTRMELLENQMKQYNWEQDQINHMKNYIARFGHGSAKLARQAQSKEKTLAKMMAGGLTEKVISDKSVSFYFPSCGTIPPPVIMVQNVSFRYSDNGPWIYKNLEFGIDLDTRLALVGPNGAGKSTLLKLLYGDLIPTEGMIRKNSHLRIARYHQHLHELLDLDVSPLEYMMKSFPEVKEKEEMRKIIGRYGLTGRQQVCPIRQLSDGQRCRVVFAWLAWQAPHLLLLDEPTNHLDMETIDALADAINDFEGGMVLVSHDFRLINQVAEEIWVCENGTVTKWKGDILNYKEHLRSKITKENDKNAKNNRK</sequence>
<feature type="domain" description="ABC transporter" evidence="9">
    <location>
        <begin position="397"/>
        <end position="614"/>
    </location>
</feature>
<comment type="similarity">
    <text evidence="1">Belongs to the ABC transporter superfamily. ABCF family. EF3 subfamily.</text>
</comment>
<keyword evidence="10" id="KW-1185">Reference proteome</keyword>
<dbReference type="PANTHER" id="PTHR19211">
    <property type="entry name" value="ATP-BINDING TRANSPORT PROTEIN-RELATED"/>
    <property type="match status" value="1"/>
</dbReference>
<dbReference type="AlphaFoldDB" id="A0A7F5RNH3"/>
<dbReference type="GO" id="GO:0016887">
    <property type="term" value="F:ATP hydrolysis activity"/>
    <property type="evidence" value="ECO:0007669"/>
    <property type="project" value="InterPro"/>
</dbReference>
<dbReference type="RefSeq" id="XP_025837481.1">
    <property type="nucleotide sequence ID" value="XM_025981696.1"/>
</dbReference>
<dbReference type="FunCoup" id="A0A7F5RNH3">
    <property type="interactions" value="1700"/>
</dbReference>
<reference evidence="11" key="1">
    <citation type="submission" date="2025-08" db="UniProtKB">
        <authorList>
            <consortium name="RefSeq"/>
        </authorList>
    </citation>
    <scope>IDENTIFICATION</scope>
    <source>
        <tissue evidence="11">Entire body</tissue>
    </source>
</reference>
<name>A0A7F5RNH3_AGRPL</name>
<dbReference type="InParanoid" id="A0A7F5RNH3"/>
<evidence type="ECO:0000256" key="7">
    <source>
        <dbReference type="ARBA" id="ARBA00073918"/>
    </source>
</evidence>
<keyword evidence="4" id="KW-0547">Nucleotide-binding</keyword>
<keyword evidence="3" id="KW-0677">Repeat</keyword>
<dbReference type="GO" id="GO:0005524">
    <property type="term" value="F:ATP binding"/>
    <property type="evidence" value="ECO:0007669"/>
    <property type="project" value="UniProtKB-KW"/>
</dbReference>
<feature type="domain" description="ABC transporter" evidence="9">
    <location>
        <begin position="85"/>
        <end position="326"/>
    </location>
</feature>
<dbReference type="SUPFAM" id="SSF52540">
    <property type="entry name" value="P-loop containing nucleoside triphosphate hydrolases"/>
    <property type="match status" value="2"/>
</dbReference>
<evidence type="ECO:0000256" key="8">
    <source>
        <dbReference type="SAM" id="MobiDB-lite"/>
    </source>
</evidence>
<dbReference type="InterPro" id="IPR032781">
    <property type="entry name" value="ABC_tran_Xtn"/>
</dbReference>
<gene>
    <name evidence="11" type="primary">LOC108737435</name>
</gene>
<proteinExistence type="inferred from homology"/>
<evidence type="ECO:0000313" key="10">
    <source>
        <dbReference type="Proteomes" id="UP000192223"/>
    </source>
</evidence>
<evidence type="ECO:0000256" key="5">
    <source>
        <dbReference type="ARBA" id="ARBA00022840"/>
    </source>
</evidence>
<keyword evidence="2" id="KW-0597">Phosphoprotein</keyword>
<dbReference type="PROSITE" id="PS00211">
    <property type="entry name" value="ABC_TRANSPORTER_1"/>
    <property type="match status" value="1"/>
</dbReference>
<dbReference type="OrthoDB" id="2110130at2759"/>
<organism evidence="10 11">
    <name type="scientific">Agrilus planipennis</name>
    <name type="common">Emerald ash borer</name>
    <name type="synonym">Agrilus marcopoli</name>
    <dbReference type="NCBI Taxonomy" id="224129"/>
    <lineage>
        <taxon>Eukaryota</taxon>
        <taxon>Metazoa</taxon>
        <taxon>Ecdysozoa</taxon>
        <taxon>Arthropoda</taxon>
        <taxon>Hexapoda</taxon>
        <taxon>Insecta</taxon>
        <taxon>Pterygota</taxon>
        <taxon>Neoptera</taxon>
        <taxon>Endopterygota</taxon>
        <taxon>Coleoptera</taxon>
        <taxon>Polyphaga</taxon>
        <taxon>Elateriformia</taxon>
        <taxon>Buprestoidea</taxon>
        <taxon>Buprestidae</taxon>
        <taxon>Agrilinae</taxon>
        <taxon>Agrilus</taxon>
    </lineage>
</organism>
<dbReference type="Pfam" id="PF12848">
    <property type="entry name" value="ABC_tran_Xtn"/>
    <property type="match status" value="1"/>
</dbReference>
<dbReference type="FunFam" id="3.40.50.300:FF:000467">
    <property type="entry name" value="ATP-binding cassette sub-family F member 2"/>
    <property type="match status" value="1"/>
</dbReference>
<evidence type="ECO:0000259" key="9">
    <source>
        <dbReference type="PROSITE" id="PS50893"/>
    </source>
</evidence>
<dbReference type="Pfam" id="PF00005">
    <property type="entry name" value="ABC_tran"/>
    <property type="match status" value="2"/>
</dbReference>
<dbReference type="SMART" id="SM00382">
    <property type="entry name" value="AAA"/>
    <property type="match status" value="2"/>
</dbReference>
<evidence type="ECO:0000256" key="6">
    <source>
        <dbReference type="ARBA" id="ARBA00022990"/>
    </source>
</evidence>
<dbReference type="InterPro" id="IPR017871">
    <property type="entry name" value="ABC_transporter-like_CS"/>
</dbReference>
<dbReference type="Gene3D" id="3.40.50.300">
    <property type="entry name" value="P-loop containing nucleotide triphosphate hydrolases"/>
    <property type="match status" value="2"/>
</dbReference>
<dbReference type="InterPro" id="IPR003439">
    <property type="entry name" value="ABC_transporter-like_ATP-bd"/>
</dbReference>
<evidence type="ECO:0000256" key="3">
    <source>
        <dbReference type="ARBA" id="ARBA00022737"/>
    </source>
</evidence>
<dbReference type="KEGG" id="apln:108737435"/>
<keyword evidence="6" id="KW-0007">Acetylation</keyword>
<evidence type="ECO:0000256" key="1">
    <source>
        <dbReference type="ARBA" id="ARBA00011054"/>
    </source>
</evidence>
<dbReference type="Proteomes" id="UP000192223">
    <property type="component" value="Unplaced"/>
</dbReference>
<feature type="region of interest" description="Disordered" evidence="8">
    <location>
        <begin position="1"/>
        <end position="45"/>
    </location>
</feature>
<dbReference type="GeneID" id="108737435"/>
<dbReference type="PROSITE" id="PS50893">
    <property type="entry name" value="ABC_TRANSPORTER_2"/>
    <property type="match status" value="2"/>
</dbReference>
<protein>
    <recommendedName>
        <fullName evidence="7">ATP-binding cassette sub-family F member 2</fullName>
    </recommendedName>
</protein>
<dbReference type="PANTHER" id="PTHR19211:SF15">
    <property type="entry name" value="ATP-BINDING CASSETTE SUB-FAMILY F MEMBER 2"/>
    <property type="match status" value="1"/>
</dbReference>
<dbReference type="InterPro" id="IPR003593">
    <property type="entry name" value="AAA+_ATPase"/>
</dbReference>
<dbReference type="FunFam" id="3.40.50.300:FF:000104">
    <property type="entry name" value="ATP-binding cassette sub-family F member 3"/>
    <property type="match status" value="1"/>
</dbReference>
<accession>A0A7F5RNH3</accession>
<evidence type="ECO:0000256" key="4">
    <source>
        <dbReference type="ARBA" id="ARBA00022741"/>
    </source>
</evidence>
<feature type="compositionally biased region" description="Basic and acidic residues" evidence="8">
    <location>
        <begin position="1"/>
        <end position="18"/>
    </location>
</feature>
<dbReference type="InterPro" id="IPR027417">
    <property type="entry name" value="P-loop_NTPase"/>
</dbReference>
<dbReference type="InterPro" id="IPR050611">
    <property type="entry name" value="ABCF"/>
</dbReference>
<evidence type="ECO:0000313" key="11">
    <source>
        <dbReference type="RefSeq" id="XP_025837481.1"/>
    </source>
</evidence>